<protein>
    <submittedName>
        <fullName evidence="2">Uncharacterized protein</fullName>
    </submittedName>
</protein>
<gene>
    <name evidence="2" type="ORF">E4U13_006748</name>
</gene>
<keyword evidence="3" id="KW-1185">Reference proteome</keyword>
<feature type="coiled-coil region" evidence="1">
    <location>
        <begin position="4"/>
        <end position="31"/>
    </location>
</feature>
<name>A0A9P7PUV0_9HYPO</name>
<organism evidence="2 3">
    <name type="scientific">Claviceps humidiphila</name>
    <dbReference type="NCBI Taxonomy" id="1294629"/>
    <lineage>
        <taxon>Eukaryota</taxon>
        <taxon>Fungi</taxon>
        <taxon>Dikarya</taxon>
        <taxon>Ascomycota</taxon>
        <taxon>Pezizomycotina</taxon>
        <taxon>Sordariomycetes</taxon>
        <taxon>Hypocreomycetidae</taxon>
        <taxon>Hypocreales</taxon>
        <taxon>Clavicipitaceae</taxon>
        <taxon>Claviceps</taxon>
    </lineage>
</organism>
<keyword evidence="1" id="KW-0175">Coiled coil</keyword>
<reference evidence="2 3" key="1">
    <citation type="journal article" date="2020" name="bioRxiv">
        <title>Whole genome comparisons of ergot fungi reveals the divergence and evolution of species within the genus Claviceps are the result of varying mechanisms driving genome evolution and host range expansion.</title>
        <authorList>
            <person name="Wyka S.A."/>
            <person name="Mondo S.J."/>
            <person name="Liu M."/>
            <person name="Dettman J."/>
            <person name="Nalam V."/>
            <person name="Broders K.D."/>
        </authorList>
    </citation>
    <scope>NUCLEOTIDE SEQUENCE [LARGE SCALE GENOMIC DNA]</scope>
    <source>
        <strain evidence="2 3">LM576</strain>
    </source>
</reference>
<dbReference type="Proteomes" id="UP000732380">
    <property type="component" value="Unassembled WGS sequence"/>
</dbReference>
<comment type="caution">
    <text evidence="2">The sequence shown here is derived from an EMBL/GenBank/DDBJ whole genome shotgun (WGS) entry which is preliminary data.</text>
</comment>
<proteinExistence type="predicted"/>
<evidence type="ECO:0000256" key="1">
    <source>
        <dbReference type="SAM" id="Coils"/>
    </source>
</evidence>
<dbReference type="EMBL" id="SRQM01000609">
    <property type="protein sequence ID" value="KAG6107871.1"/>
    <property type="molecule type" value="Genomic_DNA"/>
</dbReference>
<evidence type="ECO:0000313" key="2">
    <source>
        <dbReference type="EMBL" id="KAG6107871.1"/>
    </source>
</evidence>
<feature type="non-terminal residue" evidence="2">
    <location>
        <position position="1"/>
    </location>
</feature>
<accession>A0A9P7PUV0</accession>
<sequence>RQPLQESLRESQEMEREFRKHQRTFHKLELKIPIMYRYREHQLQEPDRALREIEEPQEEMTFQDLSTIPEK</sequence>
<dbReference type="AlphaFoldDB" id="A0A9P7PUV0"/>
<evidence type="ECO:0000313" key="3">
    <source>
        <dbReference type="Proteomes" id="UP000732380"/>
    </source>
</evidence>